<feature type="transmembrane region" description="Helical" evidence="1">
    <location>
        <begin position="28"/>
        <end position="52"/>
    </location>
</feature>
<organism evidence="2">
    <name type="scientific">marine sediment metagenome</name>
    <dbReference type="NCBI Taxonomy" id="412755"/>
    <lineage>
        <taxon>unclassified sequences</taxon>
        <taxon>metagenomes</taxon>
        <taxon>ecological metagenomes</taxon>
    </lineage>
</organism>
<gene>
    <name evidence="2" type="ORF">LCGC14_1358940</name>
</gene>
<protein>
    <submittedName>
        <fullName evidence="2">Uncharacterized protein</fullName>
    </submittedName>
</protein>
<dbReference type="AlphaFoldDB" id="A0A0F9KUR6"/>
<evidence type="ECO:0000313" key="2">
    <source>
        <dbReference type="EMBL" id="KKM78551.1"/>
    </source>
</evidence>
<proteinExistence type="predicted"/>
<sequence length="97" mass="11008">MITALYLATVMIATIGRGYILQQLWLWFVVPLGMVEISLIHAIGFGMTISFLTQYPTDEDIENNENSSTGQKMYYNLIRLLAYAMTLPIAWVVSLLM</sequence>
<name>A0A0F9KUR6_9ZZZZ</name>
<feature type="transmembrane region" description="Helical" evidence="1">
    <location>
        <begin position="73"/>
        <end position="93"/>
    </location>
</feature>
<keyword evidence="1" id="KW-0812">Transmembrane</keyword>
<evidence type="ECO:0000256" key="1">
    <source>
        <dbReference type="SAM" id="Phobius"/>
    </source>
</evidence>
<accession>A0A0F9KUR6</accession>
<keyword evidence="1" id="KW-0472">Membrane</keyword>
<comment type="caution">
    <text evidence="2">The sequence shown here is derived from an EMBL/GenBank/DDBJ whole genome shotgun (WGS) entry which is preliminary data.</text>
</comment>
<dbReference type="EMBL" id="LAZR01008477">
    <property type="protein sequence ID" value="KKM78551.1"/>
    <property type="molecule type" value="Genomic_DNA"/>
</dbReference>
<reference evidence="2" key="1">
    <citation type="journal article" date="2015" name="Nature">
        <title>Complex archaea that bridge the gap between prokaryotes and eukaryotes.</title>
        <authorList>
            <person name="Spang A."/>
            <person name="Saw J.H."/>
            <person name="Jorgensen S.L."/>
            <person name="Zaremba-Niedzwiedzka K."/>
            <person name="Martijn J."/>
            <person name="Lind A.E."/>
            <person name="van Eijk R."/>
            <person name="Schleper C."/>
            <person name="Guy L."/>
            <person name="Ettema T.J."/>
        </authorList>
    </citation>
    <scope>NUCLEOTIDE SEQUENCE</scope>
</reference>
<keyword evidence="1" id="KW-1133">Transmembrane helix</keyword>